<sequence length="501" mass="55784">MSDDITSISDLFPIPSTPPSPRIPKPWAGISPESTAALREVLKDNHTRWHIFFNDAGFHNHISHRAIANWALGAAGDLIKAGYEHDKDWQRPLYEPPEPITPRNFKDHLGDRRYYGGYVAFFTQIIREQGAAAVVERYIFSKDVNIDPEARKKPQVFNRFLGGLIHPMIHVGYGLEFCLPGMVVEGLAEAAVHSDDASAGIPEDFFDYGGAEKALEDTLSRFKSLVVSQPESKKLKAGSGVHAFTVLARVQNDPELGKVVDTGTGMFSSTMKKHGAALIRHMADWRVDATNPRDVERKIEELGWMNTLIYGVGGWSKDKPFNADFFHMHLVTSSIFLASYAAYLTPSSQEHLLRGYMLVCLAWWVSRGRPNLDIKGFYEATSAYPKPVGPLPSPNRGALHPADPDKAVTPNPFLPIIQNAVVHPDDHYPKLNRALAHYCTLYGSREAGQPDFKVTQLPDADKLDGSVFIRIAGLTAARMGRVREGEDPADSWDRHGFYKDQ</sequence>
<dbReference type="PANTHER" id="PTHR35870:SF1">
    <property type="entry name" value="PROTEIN, PUTATIVE (AFU_ORTHOLOGUE AFUA_5G03330)-RELATED"/>
    <property type="match status" value="1"/>
</dbReference>
<proteinExistence type="predicted"/>
<organism evidence="3 4">
    <name type="scientific">Lyophyllum shimeji</name>
    <name type="common">Hon-shimeji</name>
    <name type="synonym">Tricholoma shimeji</name>
    <dbReference type="NCBI Taxonomy" id="47721"/>
    <lineage>
        <taxon>Eukaryota</taxon>
        <taxon>Fungi</taxon>
        <taxon>Dikarya</taxon>
        <taxon>Basidiomycota</taxon>
        <taxon>Agaricomycotina</taxon>
        <taxon>Agaricomycetes</taxon>
        <taxon>Agaricomycetidae</taxon>
        <taxon>Agaricales</taxon>
        <taxon>Tricholomatineae</taxon>
        <taxon>Lyophyllaceae</taxon>
        <taxon>Lyophyllum</taxon>
    </lineage>
</organism>
<feature type="region of interest" description="Disordered" evidence="2">
    <location>
        <begin position="482"/>
        <end position="501"/>
    </location>
</feature>
<dbReference type="AlphaFoldDB" id="A0A9P3PW96"/>
<evidence type="ECO:0000313" key="4">
    <source>
        <dbReference type="Proteomes" id="UP001063166"/>
    </source>
</evidence>
<dbReference type="InterPro" id="IPR025337">
    <property type="entry name" value="Questin_oxidase-like"/>
</dbReference>
<dbReference type="Proteomes" id="UP001063166">
    <property type="component" value="Unassembled WGS sequence"/>
</dbReference>
<evidence type="ECO:0000256" key="1">
    <source>
        <dbReference type="ARBA" id="ARBA00023002"/>
    </source>
</evidence>
<accession>A0A9P3PW96</accession>
<feature type="compositionally biased region" description="Pro residues" evidence="2">
    <location>
        <begin position="15"/>
        <end position="24"/>
    </location>
</feature>
<dbReference type="PANTHER" id="PTHR35870">
    <property type="entry name" value="PROTEIN, PUTATIVE (AFU_ORTHOLOGUE AFUA_5G03330)-RELATED"/>
    <property type="match status" value="1"/>
</dbReference>
<evidence type="ECO:0000256" key="2">
    <source>
        <dbReference type="SAM" id="MobiDB-lite"/>
    </source>
</evidence>
<reference evidence="3" key="1">
    <citation type="submission" date="2022-07" db="EMBL/GenBank/DDBJ databases">
        <title>The genome of Lyophyllum shimeji provides insight into the initial evolution of ectomycorrhizal fungal genome.</title>
        <authorList>
            <person name="Kobayashi Y."/>
            <person name="Shibata T."/>
            <person name="Hirakawa H."/>
            <person name="Shigenobu S."/>
            <person name="Nishiyama T."/>
            <person name="Yamada A."/>
            <person name="Hasebe M."/>
            <person name="Kawaguchi M."/>
        </authorList>
    </citation>
    <scope>NUCLEOTIDE SEQUENCE</scope>
    <source>
        <strain evidence="3">AT787</strain>
    </source>
</reference>
<protein>
    <recommendedName>
        <fullName evidence="5">Oxidoreductase AflY</fullName>
    </recommendedName>
</protein>
<keyword evidence="4" id="KW-1185">Reference proteome</keyword>
<dbReference type="EMBL" id="BRPK01000012">
    <property type="protein sequence ID" value="GLB42753.1"/>
    <property type="molecule type" value="Genomic_DNA"/>
</dbReference>
<feature type="region of interest" description="Disordered" evidence="2">
    <location>
        <begin position="1"/>
        <end position="25"/>
    </location>
</feature>
<evidence type="ECO:0000313" key="3">
    <source>
        <dbReference type="EMBL" id="GLB42753.1"/>
    </source>
</evidence>
<gene>
    <name evidence="3" type="ORF">LshimejAT787_1202020</name>
</gene>
<name>A0A9P3PW96_LYOSH</name>
<dbReference type="OrthoDB" id="10004862at2759"/>
<dbReference type="Pfam" id="PF14027">
    <property type="entry name" value="Questin_oxidase"/>
    <property type="match status" value="1"/>
</dbReference>
<keyword evidence="1" id="KW-0560">Oxidoreductase</keyword>
<evidence type="ECO:0008006" key="5">
    <source>
        <dbReference type="Google" id="ProtNLM"/>
    </source>
</evidence>
<comment type="caution">
    <text evidence="3">The sequence shown here is derived from an EMBL/GenBank/DDBJ whole genome shotgun (WGS) entry which is preliminary data.</text>
</comment>
<dbReference type="GO" id="GO:0016491">
    <property type="term" value="F:oxidoreductase activity"/>
    <property type="evidence" value="ECO:0007669"/>
    <property type="project" value="UniProtKB-KW"/>
</dbReference>